<dbReference type="Pfam" id="PF00043">
    <property type="entry name" value="GST_C"/>
    <property type="match status" value="1"/>
</dbReference>
<dbReference type="GO" id="GO:0043517">
    <property type="term" value="P:positive regulation of DNA damage response, signal transduction by p53 class mediator"/>
    <property type="evidence" value="ECO:0007669"/>
    <property type="project" value="InterPro"/>
</dbReference>
<dbReference type="KEGG" id="hazt:108681795"/>
<evidence type="ECO:0000259" key="1">
    <source>
        <dbReference type="Pfam" id="PF00043"/>
    </source>
</evidence>
<dbReference type="Proteomes" id="UP000694843">
    <property type="component" value="Unplaced"/>
</dbReference>
<feature type="domain" description="Glutathione S-transferase C-terminal" evidence="1">
    <location>
        <begin position="79"/>
        <end position="134"/>
    </location>
</feature>
<accession>A0A8B7PJL4</accession>
<dbReference type="GO" id="GO:0005737">
    <property type="term" value="C:cytoplasm"/>
    <property type="evidence" value="ECO:0007669"/>
    <property type="project" value="TreeGrafter"/>
</dbReference>
<dbReference type="PANTHER" id="PTHR44490:SF1">
    <property type="entry name" value="EUKARYOTIC TRANSLATION ELONGATION FACTOR 1 EPSILON-1"/>
    <property type="match status" value="1"/>
</dbReference>
<sequence length="166" mass="19050">MMESILAQVSSILNPGKNFKVKNPAQGNDGSLVMACLQVIPADCSRLKGLDLLQQSLVHHWLTYLQLHLAHCTSLQEFLGKLQYVNKELSNRDYLCGFSLTVADLLFFLLLQPFVTTWTYHQKERLCNISRWYNCVQSCGYFDNAKKQPIKFSRSLLYLDDTINIV</sequence>
<evidence type="ECO:0000313" key="2">
    <source>
        <dbReference type="Proteomes" id="UP000694843"/>
    </source>
</evidence>
<dbReference type="InterPro" id="IPR042450">
    <property type="entry name" value="EEF1E1"/>
</dbReference>
<protein>
    <submittedName>
        <fullName evidence="3">Uncharacterized protein LOC108681795</fullName>
    </submittedName>
</protein>
<gene>
    <name evidence="3" type="primary">LOC108681795</name>
</gene>
<dbReference type="Gene3D" id="1.20.1050.10">
    <property type="match status" value="1"/>
</dbReference>
<proteinExistence type="predicted"/>
<dbReference type="OrthoDB" id="19141at2759"/>
<dbReference type="CTD" id="246507"/>
<evidence type="ECO:0000313" key="3">
    <source>
        <dbReference type="RefSeq" id="XP_018026359.1"/>
    </source>
</evidence>
<dbReference type="PANTHER" id="PTHR44490">
    <property type="entry name" value="EUKARYOTIC TRANSLATION ELONGATION FACTOR 1 EPSILON-1"/>
    <property type="match status" value="1"/>
</dbReference>
<dbReference type="GO" id="GO:0017101">
    <property type="term" value="C:aminoacyl-tRNA synthetase multienzyme complex"/>
    <property type="evidence" value="ECO:0007669"/>
    <property type="project" value="InterPro"/>
</dbReference>
<reference evidence="3" key="1">
    <citation type="submission" date="2025-08" db="UniProtKB">
        <authorList>
            <consortium name="RefSeq"/>
        </authorList>
    </citation>
    <scope>IDENTIFICATION</scope>
    <source>
        <tissue evidence="3">Whole organism</tissue>
    </source>
</reference>
<organism evidence="2 3">
    <name type="scientific">Hyalella azteca</name>
    <name type="common">Amphipod</name>
    <dbReference type="NCBI Taxonomy" id="294128"/>
    <lineage>
        <taxon>Eukaryota</taxon>
        <taxon>Metazoa</taxon>
        <taxon>Ecdysozoa</taxon>
        <taxon>Arthropoda</taxon>
        <taxon>Crustacea</taxon>
        <taxon>Multicrustacea</taxon>
        <taxon>Malacostraca</taxon>
        <taxon>Eumalacostraca</taxon>
        <taxon>Peracarida</taxon>
        <taxon>Amphipoda</taxon>
        <taxon>Senticaudata</taxon>
        <taxon>Talitrida</taxon>
        <taxon>Talitroidea</taxon>
        <taxon>Hyalellidae</taxon>
        <taxon>Hyalella</taxon>
    </lineage>
</organism>
<dbReference type="SUPFAM" id="SSF47616">
    <property type="entry name" value="GST C-terminal domain-like"/>
    <property type="match status" value="1"/>
</dbReference>
<dbReference type="InterPro" id="IPR004046">
    <property type="entry name" value="GST_C"/>
</dbReference>
<dbReference type="GO" id="GO:0005634">
    <property type="term" value="C:nucleus"/>
    <property type="evidence" value="ECO:0007669"/>
    <property type="project" value="TreeGrafter"/>
</dbReference>
<dbReference type="RefSeq" id="XP_018026359.1">
    <property type="nucleotide sequence ID" value="XM_018170870.2"/>
</dbReference>
<name>A0A8B7PJL4_HYAAZ</name>
<keyword evidence="2" id="KW-1185">Reference proteome</keyword>
<dbReference type="InterPro" id="IPR036282">
    <property type="entry name" value="Glutathione-S-Trfase_C_sf"/>
</dbReference>
<dbReference type="GeneID" id="108681795"/>
<dbReference type="AlphaFoldDB" id="A0A8B7PJL4"/>